<dbReference type="AlphaFoldDB" id="A0A383CMT1"/>
<feature type="non-terminal residue" evidence="1">
    <location>
        <position position="65"/>
    </location>
</feature>
<reference evidence="1" key="1">
    <citation type="submission" date="2018-05" db="EMBL/GenBank/DDBJ databases">
        <authorList>
            <person name="Lanie J.A."/>
            <person name="Ng W.-L."/>
            <person name="Kazmierczak K.M."/>
            <person name="Andrzejewski T.M."/>
            <person name="Davidsen T.M."/>
            <person name="Wayne K.J."/>
            <person name="Tettelin H."/>
            <person name="Glass J.I."/>
            <person name="Rusch D."/>
            <person name="Podicherti R."/>
            <person name="Tsui H.-C.T."/>
            <person name="Winkler M.E."/>
        </authorList>
    </citation>
    <scope>NUCLEOTIDE SEQUENCE</scope>
</reference>
<dbReference type="EMBL" id="UINC01210076">
    <property type="protein sequence ID" value="SVE33379.1"/>
    <property type="molecule type" value="Genomic_DNA"/>
</dbReference>
<evidence type="ECO:0000313" key="1">
    <source>
        <dbReference type="EMBL" id="SVE33379.1"/>
    </source>
</evidence>
<sequence length="65" mass="8042">MTKRSKRKKEKKIKFKESHKEVIIKTKTDWLKKALVNKKKYEKNYNNSIKNNDAFWKKEGKRITW</sequence>
<name>A0A383CMT1_9ZZZZ</name>
<accession>A0A383CMT1</accession>
<proteinExistence type="predicted"/>
<protein>
    <recommendedName>
        <fullName evidence="2">Acetyl-coenzyme A synthetase N-terminal domain-containing protein</fullName>
    </recommendedName>
</protein>
<organism evidence="1">
    <name type="scientific">marine metagenome</name>
    <dbReference type="NCBI Taxonomy" id="408172"/>
    <lineage>
        <taxon>unclassified sequences</taxon>
        <taxon>metagenomes</taxon>
        <taxon>ecological metagenomes</taxon>
    </lineage>
</organism>
<evidence type="ECO:0008006" key="2">
    <source>
        <dbReference type="Google" id="ProtNLM"/>
    </source>
</evidence>
<gene>
    <name evidence="1" type="ORF">METZ01_LOCUS486233</name>
</gene>